<protein>
    <submittedName>
        <fullName evidence="2">Uncharacterized protein</fullName>
    </submittedName>
</protein>
<dbReference type="Proteomes" id="UP000479710">
    <property type="component" value="Unassembled WGS sequence"/>
</dbReference>
<dbReference type="EMBL" id="SPHZ02000001">
    <property type="protein sequence ID" value="KAF0931095.1"/>
    <property type="molecule type" value="Genomic_DNA"/>
</dbReference>
<gene>
    <name evidence="2" type="ORF">E2562_002457</name>
</gene>
<proteinExistence type="predicted"/>
<evidence type="ECO:0000313" key="3">
    <source>
        <dbReference type="Proteomes" id="UP000479710"/>
    </source>
</evidence>
<organism evidence="2 3">
    <name type="scientific">Oryza meyeriana var. granulata</name>
    <dbReference type="NCBI Taxonomy" id="110450"/>
    <lineage>
        <taxon>Eukaryota</taxon>
        <taxon>Viridiplantae</taxon>
        <taxon>Streptophyta</taxon>
        <taxon>Embryophyta</taxon>
        <taxon>Tracheophyta</taxon>
        <taxon>Spermatophyta</taxon>
        <taxon>Magnoliopsida</taxon>
        <taxon>Liliopsida</taxon>
        <taxon>Poales</taxon>
        <taxon>Poaceae</taxon>
        <taxon>BOP clade</taxon>
        <taxon>Oryzoideae</taxon>
        <taxon>Oryzeae</taxon>
        <taxon>Oryzinae</taxon>
        <taxon>Oryza</taxon>
        <taxon>Oryza meyeriana</taxon>
    </lineage>
</organism>
<dbReference type="AlphaFoldDB" id="A0A6G1F2M8"/>
<evidence type="ECO:0000256" key="1">
    <source>
        <dbReference type="SAM" id="MobiDB-lite"/>
    </source>
</evidence>
<accession>A0A6G1F2M8</accession>
<name>A0A6G1F2M8_9ORYZ</name>
<evidence type="ECO:0000313" key="2">
    <source>
        <dbReference type="EMBL" id="KAF0931095.1"/>
    </source>
</evidence>
<comment type="caution">
    <text evidence="2">The sequence shown here is derived from an EMBL/GenBank/DDBJ whole genome shotgun (WGS) entry which is preliminary data.</text>
</comment>
<reference evidence="2 3" key="1">
    <citation type="submission" date="2019-11" db="EMBL/GenBank/DDBJ databases">
        <title>Whole genome sequence of Oryza granulata.</title>
        <authorList>
            <person name="Li W."/>
        </authorList>
    </citation>
    <scope>NUCLEOTIDE SEQUENCE [LARGE SCALE GENOMIC DNA]</scope>
    <source>
        <strain evidence="3">cv. Menghai</strain>
        <tissue evidence="2">Leaf</tissue>
    </source>
</reference>
<sequence length="71" mass="8324">MANTEEKQRQPNDREWYDRVRLSRGPVAAICIVLINPDRRRHSVQLRRERRRSILVGGEEAPTTDRLGEIS</sequence>
<keyword evidence="3" id="KW-1185">Reference proteome</keyword>
<feature type="region of interest" description="Disordered" evidence="1">
    <location>
        <begin position="51"/>
        <end position="71"/>
    </location>
</feature>